<dbReference type="PANTHER" id="PTHR10000:SF25">
    <property type="entry name" value="PHOSPHATASE YKRA-RELATED"/>
    <property type="match status" value="1"/>
</dbReference>
<sequence length="264" mass="29601">MKKAIFFDIDGTLINCLTDQYTMSNKVQDAIKMVQAQGNYAFIASGRPFAFIDENIKSFGFDGFILANGAHIMINNSTIYQSPFDQSFYNTILEEFNTRHIQYILESTENCYIPEQSVEFYDFYKGIGIPTSSIKRTLPPKDMGILKIEALCPTGNIAKQCIEIIESHEEYGCFKSIDPRLFEIYNKKNTKATAIIRALEYLNIPVEHSYAFGDGDNDTEMLSTVNCGIAMGNASDFVKSFAKEITDSVADDGVASGIMKYVLK</sequence>
<dbReference type="PANTHER" id="PTHR10000">
    <property type="entry name" value="PHOSPHOSERINE PHOSPHATASE"/>
    <property type="match status" value="1"/>
</dbReference>
<dbReference type="NCBIfam" id="TIGR00099">
    <property type="entry name" value="Cof-subfamily"/>
    <property type="match status" value="1"/>
</dbReference>
<evidence type="ECO:0008006" key="3">
    <source>
        <dbReference type="Google" id="ProtNLM"/>
    </source>
</evidence>
<dbReference type="AlphaFoldDB" id="A0A1M7MJ70"/>
<dbReference type="SFLD" id="SFLDS00003">
    <property type="entry name" value="Haloacid_Dehalogenase"/>
    <property type="match status" value="1"/>
</dbReference>
<dbReference type="InterPro" id="IPR023214">
    <property type="entry name" value="HAD_sf"/>
</dbReference>
<dbReference type="STRING" id="1120996.SAMN02746066_03862"/>
<dbReference type="InterPro" id="IPR006379">
    <property type="entry name" value="HAD-SF_hydro_IIB"/>
</dbReference>
<dbReference type="EMBL" id="FRCP01000021">
    <property type="protein sequence ID" value="SHM90961.1"/>
    <property type="molecule type" value="Genomic_DNA"/>
</dbReference>
<dbReference type="RefSeq" id="WP_073290401.1">
    <property type="nucleotide sequence ID" value="NZ_FRCP01000021.1"/>
</dbReference>
<dbReference type="GO" id="GO:0000287">
    <property type="term" value="F:magnesium ion binding"/>
    <property type="evidence" value="ECO:0007669"/>
    <property type="project" value="TreeGrafter"/>
</dbReference>
<name>A0A1M7MJ70_9FIRM</name>
<proteinExistence type="predicted"/>
<dbReference type="PROSITE" id="PS01229">
    <property type="entry name" value="COF_2"/>
    <property type="match status" value="1"/>
</dbReference>
<evidence type="ECO:0000313" key="1">
    <source>
        <dbReference type="EMBL" id="SHM90961.1"/>
    </source>
</evidence>
<protein>
    <recommendedName>
        <fullName evidence="3">Haloacid dehalogenase-like hydrolase</fullName>
    </recommendedName>
</protein>
<organism evidence="1 2">
    <name type="scientific">Anaerosporobacter mobilis DSM 15930</name>
    <dbReference type="NCBI Taxonomy" id="1120996"/>
    <lineage>
        <taxon>Bacteria</taxon>
        <taxon>Bacillati</taxon>
        <taxon>Bacillota</taxon>
        <taxon>Clostridia</taxon>
        <taxon>Lachnospirales</taxon>
        <taxon>Lachnospiraceae</taxon>
        <taxon>Anaerosporobacter</taxon>
    </lineage>
</organism>
<dbReference type="SUPFAM" id="SSF56784">
    <property type="entry name" value="HAD-like"/>
    <property type="match status" value="1"/>
</dbReference>
<dbReference type="Proteomes" id="UP000184038">
    <property type="component" value="Unassembled WGS sequence"/>
</dbReference>
<dbReference type="Gene3D" id="3.40.50.1000">
    <property type="entry name" value="HAD superfamily/HAD-like"/>
    <property type="match status" value="1"/>
</dbReference>
<dbReference type="SFLD" id="SFLDG01140">
    <property type="entry name" value="C2.B:_Phosphomannomutase_and_P"/>
    <property type="match status" value="1"/>
</dbReference>
<dbReference type="GO" id="GO:0005829">
    <property type="term" value="C:cytosol"/>
    <property type="evidence" value="ECO:0007669"/>
    <property type="project" value="TreeGrafter"/>
</dbReference>
<accession>A0A1M7MJ70</accession>
<dbReference type="OrthoDB" id="9781413at2"/>
<gene>
    <name evidence="1" type="ORF">SAMN02746066_03862</name>
</gene>
<dbReference type="GO" id="GO:0016791">
    <property type="term" value="F:phosphatase activity"/>
    <property type="evidence" value="ECO:0007669"/>
    <property type="project" value="UniProtKB-ARBA"/>
</dbReference>
<reference evidence="1 2" key="1">
    <citation type="submission" date="2016-11" db="EMBL/GenBank/DDBJ databases">
        <authorList>
            <person name="Jaros S."/>
            <person name="Januszkiewicz K."/>
            <person name="Wedrychowicz H."/>
        </authorList>
    </citation>
    <scope>NUCLEOTIDE SEQUENCE [LARGE SCALE GENOMIC DNA]</scope>
    <source>
        <strain evidence="1 2">DSM 15930</strain>
    </source>
</reference>
<keyword evidence="2" id="KW-1185">Reference proteome</keyword>
<dbReference type="NCBIfam" id="TIGR01484">
    <property type="entry name" value="HAD-SF-IIB"/>
    <property type="match status" value="1"/>
</dbReference>
<dbReference type="Gene3D" id="3.30.1240.10">
    <property type="match status" value="1"/>
</dbReference>
<dbReference type="InterPro" id="IPR000150">
    <property type="entry name" value="Cof"/>
</dbReference>
<dbReference type="Pfam" id="PF08282">
    <property type="entry name" value="Hydrolase_3"/>
    <property type="match status" value="1"/>
</dbReference>
<evidence type="ECO:0000313" key="2">
    <source>
        <dbReference type="Proteomes" id="UP000184038"/>
    </source>
</evidence>
<dbReference type="InterPro" id="IPR036412">
    <property type="entry name" value="HAD-like_sf"/>
</dbReference>